<dbReference type="EMBL" id="JBEDUW010000003">
    <property type="protein sequence ID" value="KAK9936048.1"/>
    <property type="molecule type" value="Genomic_DNA"/>
</dbReference>
<evidence type="ECO:0000313" key="3">
    <source>
        <dbReference type="EMBL" id="KAK9936048.1"/>
    </source>
</evidence>
<accession>A0AAW1XI06</accession>
<dbReference type="PANTHER" id="PTHR31071">
    <property type="entry name" value="GB|AAF24581.1"/>
    <property type="match status" value="1"/>
</dbReference>
<keyword evidence="1" id="KW-0175">Coiled coil</keyword>
<sequence length="549" mass="63960">MNQSSAAISPHRKTASYRHQNDRPPSTPFQHWKFHDNKPTGGFEASARKLAAGLWQLRFREISWGKELNSGPDDHSQPRFELESSIPCPKFVLERATKWDHCCSKASEQFYPFYLKNCQVTTVSMVSTLNDELMQARLCIRELQAKRKSFKKKVKHLLGKLEEERIFRKCREHQKDQGFIEDLMKELGRERRSRQRIKNLNTSLVSRLANAKLSADRFMKTYEEERKNRRFMEHVCNELAEHIGENKAELKALKRESMKIIDELEGERKMLQIAEVWREERIQMKLIDAKLALEDKYHQVNKLITDVETFLRSRFATLDMLDLRKAELILQEVKSLNIQEIEEFSYVPSKSDDIFSTFEKLRPCEGKEREIKPCICHSASSHDSKFHPASPSIDRVSQCRHVSRSGSEYNDNAGQSSPETEIIEVCSVLEHQPKQKPSSMSMLWRSCPTNGEFYKIILDEDKRRLSNGITSSLGPNADRRRIEHEIRHRDSDGHLFPPDKANPHITRGMKGCTAWPRAIQKKGSNAKLLEAKIESERSQLRDVVKQRFR</sequence>
<dbReference type="InterPro" id="IPR043424">
    <property type="entry name" value="BLT-like"/>
</dbReference>
<feature type="coiled-coil region" evidence="1">
    <location>
        <begin position="126"/>
        <end position="200"/>
    </location>
</feature>
<comment type="caution">
    <text evidence="3">The sequence shown here is derived from an EMBL/GenBank/DDBJ whole genome shotgun (WGS) entry which is preliminary data.</text>
</comment>
<dbReference type="Proteomes" id="UP001457282">
    <property type="component" value="Unassembled WGS sequence"/>
</dbReference>
<protein>
    <submittedName>
        <fullName evidence="3">Uncharacterized protein</fullName>
    </submittedName>
</protein>
<feature type="coiled-coil region" evidence="1">
    <location>
        <begin position="236"/>
        <end position="267"/>
    </location>
</feature>
<feature type="region of interest" description="Disordered" evidence="2">
    <location>
        <begin position="1"/>
        <end position="30"/>
    </location>
</feature>
<dbReference type="PANTHER" id="PTHR31071:SF2">
    <property type="entry name" value="ACTIN CYTOSKELETON-REGULATORY COMPLEX PAN-LIKE PROTEIN"/>
    <property type="match status" value="1"/>
</dbReference>
<keyword evidence="4" id="KW-1185">Reference proteome</keyword>
<gene>
    <name evidence="3" type="ORF">M0R45_012911</name>
</gene>
<reference evidence="3 4" key="1">
    <citation type="journal article" date="2023" name="G3 (Bethesda)">
        <title>A chromosome-length genome assembly and annotation of blackberry (Rubus argutus, cv. 'Hillquist').</title>
        <authorList>
            <person name="Bruna T."/>
            <person name="Aryal R."/>
            <person name="Dudchenko O."/>
            <person name="Sargent D.J."/>
            <person name="Mead D."/>
            <person name="Buti M."/>
            <person name="Cavallini A."/>
            <person name="Hytonen T."/>
            <person name="Andres J."/>
            <person name="Pham M."/>
            <person name="Weisz D."/>
            <person name="Mascagni F."/>
            <person name="Usai G."/>
            <person name="Natali L."/>
            <person name="Bassil N."/>
            <person name="Fernandez G.E."/>
            <person name="Lomsadze A."/>
            <person name="Armour M."/>
            <person name="Olukolu B."/>
            <person name="Poorten T."/>
            <person name="Britton C."/>
            <person name="Davik J."/>
            <person name="Ashrafi H."/>
            <person name="Aiden E.L."/>
            <person name="Borodovsky M."/>
            <person name="Worthington M."/>
        </authorList>
    </citation>
    <scope>NUCLEOTIDE SEQUENCE [LARGE SCALE GENOMIC DNA]</scope>
    <source>
        <strain evidence="3">PI 553951</strain>
    </source>
</reference>
<evidence type="ECO:0000256" key="1">
    <source>
        <dbReference type="SAM" id="Coils"/>
    </source>
</evidence>
<proteinExistence type="predicted"/>
<evidence type="ECO:0000313" key="4">
    <source>
        <dbReference type="Proteomes" id="UP001457282"/>
    </source>
</evidence>
<evidence type="ECO:0000256" key="2">
    <source>
        <dbReference type="SAM" id="MobiDB-lite"/>
    </source>
</evidence>
<dbReference type="AlphaFoldDB" id="A0AAW1XI06"/>
<name>A0AAW1XI06_RUBAR</name>
<organism evidence="3 4">
    <name type="scientific">Rubus argutus</name>
    <name type="common">Southern blackberry</name>
    <dbReference type="NCBI Taxonomy" id="59490"/>
    <lineage>
        <taxon>Eukaryota</taxon>
        <taxon>Viridiplantae</taxon>
        <taxon>Streptophyta</taxon>
        <taxon>Embryophyta</taxon>
        <taxon>Tracheophyta</taxon>
        <taxon>Spermatophyta</taxon>
        <taxon>Magnoliopsida</taxon>
        <taxon>eudicotyledons</taxon>
        <taxon>Gunneridae</taxon>
        <taxon>Pentapetalae</taxon>
        <taxon>rosids</taxon>
        <taxon>fabids</taxon>
        <taxon>Rosales</taxon>
        <taxon>Rosaceae</taxon>
        <taxon>Rosoideae</taxon>
        <taxon>Rosoideae incertae sedis</taxon>
        <taxon>Rubus</taxon>
    </lineage>
</organism>